<gene>
    <name evidence="5" type="ORF">LCGC14_0528650</name>
</gene>
<organism evidence="5">
    <name type="scientific">marine sediment metagenome</name>
    <dbReference type="NCBI Taxonomy" id="412755"/>
    <lineage>
        <taxon>unclassified sequences</taxon>
        <taxon>metagenomes</taxon>
        <taxon>ecological metagenomes</taxon>
    </lineage>
</organism>
<dbReference type="InterPro" id="IPR001647">
    <property type="entry name" value="HTH_TetR"/>
</dbReference>
<dbReference type="GO" id="GO:0003677">
    <property type="term" value="F:DNA binding"/>
    <property type="evidence" value="ECO:0007669"/>
    <property type="project" value="UniProtKB-KW"/>
</dbReference>
<dbReference type="Gene3D" id="1.10.357.10">
    <property type="entry name" value="Tetracycline Repressor, domain 2"/>
    <property type="match status" value="1"/>
</dbReference>
<dbReference type="PANTHER" id="PTHR47506">
    <property type="entry name" value="TRANSCRIPTIONAL REGULATORY PROTEIN"/>
    <property type="match status" value="1"/>
</dbReference>
<sequence length="217" mass="24024">MGRSPTDTKSKLLLTAADLIWQSSYGNVSVDDICKAADIKKGSFYYYFSSKAELAVATMEESFVSYELEIMNVLSPNLPPIQRFEALADFVYEKQQQAYAKYGRVCGCPCASLGSEMAGNEQLIQKKADEILHRQSDMLKETLQEMIDSGLLPPNTNISNIACQISTSILGQVMMARIQNNLSNLKNDLKISLFQTLGLKTPISGISTMLQEQQNGQ</sequence>
<dbReference type="AlphaFoldDB" id="A0A0F9UHT6"/>
<protein>
    <recommendedName>
        <fullName evidence="4">HTH tetR-type domain-containing protein</fullName>
    </recommendedName>
</protein>
<proteinExistence type="predicted"/>
<comment type="caution">
    <text evidence="5">The sequence shown here is derived from an EMBL/GenBank/DDBJ whole genome shotgun (WGS) entry which is preliminary data.</text>
</comment>
<evidence type="ECO:0000313" key="5">
    <source>
        <dbReference type="EMBL" id="KKN60781.1"/>
    </source>
</evidence>
<dbReference type="InterPro" id="IPR009057">
    <property type="entry name" value="Homeodomain-like_sf"/>
</dbReference>
<accession>A0A0F9UHT6</accession>
<keyword evidence="2" id="KW-0238">DNA-binding</keyword>
<reference evidence="5" key="1">
    <citation type="journal article" date="2015" name="Nature">
        <title>Complex archaea that bridge the gap between prokaryotes and eukaryotes.</title>
        <authorList>
            <person name="Spang A."/>
            <person name="Saw J.H."/>
            <person name="Jorgensen S.L."/>
            <person name="Zaremba-Niedzwiedzka K."/>
            <person name="Martijn J."/>
            <person name="Lind A.E."/>
            <person name="van Eijk R."/>
            <person name="Schleper C."/>
            <person name="Guy L."/>
            <person name="Ettema T.J."/>
        </authorList>
    </citation>
    <scope>NUCLEOTIDE SEQUENCE</scope>
</reference>
<feature type="domain" description="HTH tetR-type" evidence="4">
    <location>
        <begin position="6"/>
        <end position="66"/>
    </location>
</feature>
<dbReference type="SUPFAM" id="SSF48498">
    <property type="entry name" value="Tetracyclin repressor-like, C-terminal domain"/>
    <property type="match status" value="1"/>
</dbReference>
<dbReference type="PROSITE" id="PS50977">
    <property type="entry name" value="HTH_TETR_2"/>
    <property type="match status" value="1"/>
</dbReference>
<keyword evidence="1" id="KW-0805">Transcription regulation</keyword>
<evidence type="ECO:0000259" key="4">
    <source>
        <dbReference type="PROSITE" id="PS50977"/>
    </source>
</evidence>
<dbReference type="PRINTS" id="PR00455">
    <property type="entry name" value="HTHTETR"/>
</dbReference>
<name>A0A0F9UHT6_9ZZZZ</name>
<dbReference type="PANTHER" id="PTHR47506:SF1">
    <property type="entry name" value="HTH-TYPE TRANSCRIPTIONAL REGULATOR YJDC"/>
    <property type="match status" value="1"/>
</dbReference>
<dbReference type="InterPro" id="IPR011075">
    <property type="entry name" value="TetR_C"/>
</dbReference>
<dbReference type="SUPFAM" id="SSF46689">
    <property type="entry name" value="Homeodomain-like"/>
    <property type="match status" value="1"/>
</dbReference>
<keyword evidence="3" id="KW-0804">Transcription</keyword>
<dbReference type="InterPro" id="IPR036271">
    <property type="entry name" value="Tet_transcr_reg_TetR-rel_C_sf"/>
</dbReference>
<evidence type="ECO:0000256" key="1">
    <source>
        <dbReference type="ARBA" id="ARBA00023015"/>
    </source>
</evidence>
<dbReference type="EMBL" id="LAZR01000683">
    <property type="protein sequence ID" value="KKN60781.1"/>
    <property type="molecule type" value="Genomic_DNA"/>
</dbReference>
<dbReference type="Pfam" id="PF00440">
    <property type="entry name" value="TetR_N"/>
    <property type="match status" value="1"/>
</dbReference>
<dbReference type="Pfam" id="PF16925">
    <property type="entry name" value="TetR_C_13"/>
    <property type="match status" value="1"/>
</dbReference>
<evidence type="ECO:0000256" key="2">
    <source>
        <dbReference type="ARBA" id="ARBA00023125"/>
    </source>
</evidence>
<evidence type="ECO:0000256" key="3">
    <source>
        <dbReference type="ARBA" id="ARBA00023163"/>
    </source>
</evidence>